<accession>A0A4R2EVB2</accession>
<gene>
    <name evidence="2" type="ORF">CLV25_101490</name>
</gene>
<feature type="signal peptide" evidence="1">
    <location>
        <begin position="1"/>
        <end position="30"/>
    </location>
</feature>
<evidence type="ECO:0008006" key="4">
    <source>
        <dbReference type="Google" id="ProtNLM"/>
    </source>
</evidence>
<evidence type="ECO:0000313" key="3">
    <source>
        <dbReference type="Proteomes" id="UP000294830"/>
    </source>
</evidence>
<name>A0A4R2EVB2_9BACT</name>
<reference evidence="2 3" key="1">
    <citation type="submission" date="2019-03" db="EMBL/GenBank/DDBJ databases">
        <title>Genomic Encyclopedia of Archaeal and Bacterial Type Strains, Phase II (KMG-II): from individual species to whole genera.</title>
        <authorList>
            <person name="Goeker M."/>
        </authorList>
    </citation>
    <scope>NUCLEOTIDE SEQUENCE [LARGE SCALE GENOMIC DNA]</scope>
    <source>
        <strain evidence="2 3">RL-C</strain>
    </source>
</reference>
<evidence type="ECO:0000313" key="2">
    <source>
        <dbReference type="EMBL" id="TCN73269.1"/>
    </source>
</evidence>
<dbReference type="AlphaFoldDB" id="A0A4R2EVB2"/>
<organism evidence="2 3">
    <name type="scientific">Acetobacteroides hydrogenigenes</name>
    <dbReference type="NCBI Taxonomy" id="979970"/>
    <lineage>
        <taxon>Bacteria</taxon>
        <taxon>Pseudomonadati</taxon>
        <taxon>Bacteroidota</taxon>
        <taxon>Bacteroidia</taxon>
        <taxon>Bacteroidales</taxon>
        <taxon>Rikenellaceae</taxon>
        <taxon>Acetobacteroides</taxon>
    </lineage>
</organism>
<comment type="caution">
    <text evidence="2">The sequence shown here is derived from an EMBL/GenBank/DDBJ whole genome shotgun (WGS) entry which is preliminary data.</text>
</comment>
<dbReference type="Proteomes" id="UP000294830">
    <property type="component" value="Unassembled WGS sequence"/>
</dbReference>
<proteinExistence type="predicted"/>
<feature type="chain" id="PRO_5020194483" description="Lipoprotein" evidence="1">
    <location>
        <begin position="31"/>
        <end position="55"/>
    </location>
</feature>
<keyword evidence="1" id="KW-0732">Signal</keyword>
<protein>
    <recommendedName>
        <fullName evidence="4">Lipoprotein</fullName>
    </recommendedName>
</protein>
<sequence length="55" mass="6193">MRPKANIRNLCIWFVVASLLTVGCSTSRNASSAGKKKACDCPKFNIKRFSDHRKH</sequence>
<dbReference type="PROSITE" id="PS51257">
    <property type="entry name" value="PROKAR_LIPOPROTEIN"/>
    <property type="match status" value="1"/>
</dbReference>
<evidence type="ECO:0000256" key="1">
    <source>
        <dbReference type="SAM" id="SignalP"/>
    </source>
</evidence>
<dbReference type="EMBL" id="SLWB01000001">
    <property type="protein sequence ID" value="TCN73269.1"/>
    <property type="molecule type" value="Genomic_DNA"/>
</dbReference>
<keyword evidence="3" id="KW-1185">Reference proteome</keyword>